<evidence type="ECO:0000256" key="2">
    <source>
        <dbReference type="PROSITE-ProRule" id="PRU00497"/>
    </source>
</evidence>
<gene>
    <name evidence="5" type="ORF">RN001_008630</name>
</gene>
<dbReference type="Pfam" id="PF00379">
    <property type="entry name" value="Chitin_bind_4"/>
    <property type="match status" value="2"/>
</dbReference>
<feature type="chain" id="PRO_5042852490" evidence="4">
    <location>
        <begin position="20"/>
        <end position="455"/>
    </location>
</feature>
<reference evidence="6" key="1">
    <citation type="submission" date="2023-01" db="EMBL/GenBank/DDBJ databases">
        <title>Key to firefly adult light organ development and bioluminescence: homeobox transcription factors regulate luciferase expression and transportation to peroxisome.</title>
        <authorList>
            <person name="Fu X."/>
        </authorList>
    </citation>
    <scope>NUCLEOTIDE SEQUENCE [LARGE SCALE GENOMIC DNA]</scope>
</reference>
<dbReference type="PROSITE" id="PS51155">
    <property type="entry name" value="CHIT_BIND_RR_2"/>
    <property type="match status" value="2"/>
</dbReference>
<keyword evidence="6" id="KW-1185">Reference proteome</keyword>
<feature type="region of interest" description="Disordered" evidence="3">
    <location>
        <begin position="94"/>
        <end position="115"/>
    </location>
</feature>
<keyword evidence="4" id="KW-0732">Signal</keyword>
<dbReference type="InterPro" id="IPR031311">
    <property type="entry name" value="CHIT_BIND_RR_consensus"/>
</dbReference>
<dbReference type="AlphaFoldDB" id="A0AAN7SHC2"/>
<evidence type="ECO:0000256" key="4">
    <source>
        <dbReference type="SAM" id="SignalP"/>
    </source>
</evidence>
<dbReference type="GO" id="GO:0008010">
    <property type="term" value="F:structural constituent of chitin-based larval cuticle"/>
    <property type="evidence" value="ECO:0007669"/>
    <property type="project" value="TreeGrafter"/>
</dbReference>
<evidence type="ECO:0000313" key="5">
    <source>
        <dbReference type="EMBL" id="KAK4880484.1"/>
    </source>
</evidence>
<sequence>MLHKHKISCYILLLVGVFAQKNKTKIRDEDRPYEFSFTIDSEQHRYEKKDVNGIIQGEFGFITGDGVYHVTVYATDENGNFKIVSMKNIKVSEPLDQIDRTKPKQTGYQGTPPQYQQLNQYSSSNYKTTTPYQKASSTTLRYQPLFNSVTQRPYADFTSKSTIRQGCGGCGIITTPLSRLDLFSTTTTKKPFNYKENIFQTDVKKNQPPQPNALSIGGTNEITHPQSSPQSVYTTNPTITNKKNSVFKEAIKEKINEPLKIDLNGKVFENTKSTAAAPTFGTIFNKEVSQKTVFKQPSKLVSTTGLPQTTRQPLALNKTSIAADKPSIAVVENGLIKIPGNDPIRIQDKYPNMVEGLPKGITKKDISDLLYKFNYTVGFHGHYEKGWTNGTKVGGYFVNGRDGYSRVVTYVADEFGYRPKFKLIRLGLDSLATPKEDSEKSFGLQNFEFVWYPVK</sequence>
<evidence type="ECO:0000313" key="6">
    <source>
        <dbReference type="Proteomes" id="UP001353858"/>
    </source>
</evidence>
<keyword evidence="1 2" id="KW-0193">Cuticle</keyword>
<dbReference type="InterPro" id="IPR050468">
    <property type="entry name" value="Cuticle_Struct_Prot"/>
</dbReference>
<dbReference type="InterPro" id="IPR000618">
    <property type="entry name" value="Insect_cuticle"/>
</dbReference>
<organism evidence="5 6">
    <name type="scientific">Aquatica leii</name>
    <dbReference type="NCBI Taxonomy" id="1421715"/>
    <lineage>
        <taxon>Eukaryota</taxon>
        <taxon>Metazoa</taxon>
        <taxon>Ecdysozoa</taxon>
        <taxon>Arthropoda</taxon>
        <taxon>Hexapoda</taxon>
        <taxon>Insecta</taxon>
        <taxon>Pterygota</taxon>
        <taxon>Neoptera</taxon>
        <taxon>Endopterygota</taxon>
        <taxon>Coleoptera</taxon>
        <taxon>Polyphaga</taxon>
        <taxon>Elateriformia</taxon>
        <taxon>Elateroidea</taxon>
        <taxon>Lampyridae</taxon>
        <taxon>Luciolinae</taxon>
        <taxon>Aquatica</taxon>
    </lineage>
</organism>
<name>A0AAN7SHC2_9COLE</name>
<feature type="compositionally biased region" description="Polar residues" evidence="3">
    <location>
        <begin position="104"/>
        <end position="113"/>
    </location>
</feature>
<dbReference type="PANTHER" id="PTHR10380">
    <property type="entry name" value="CUTICLE PROTEIN"/>
    <property type="match status" value="1"/>
</dbReference>
<dbReference type="Proteomes" id="UP001353858">
    <property type="component" value="Unassembled WGS sequence"/>
</dbReference>
<evidence type="ECO:0000256" key="3">
    <source>
        <dbReference type="SAM" id="MobiDB-lite"/>
    </source>
</evidence>
<feature type="signal peptide" evidence="4">
    <location>
        <begin position="1"/>
        <end position="19"/>
    </location>
</feature>
<comment type="caution">
    <text evidence="5">The sequence shown here is derived from an EMBL/GenBank/DDBJ whole genome shotgun (WGS) entry which is preliminary data.</text>
</comment>
<protein>
    <submittedName>
        <fullName evidence="5">Uncharacterized protein</fullName>
    </submittedName>
</protein>
<dbReference type="PANTHER" id="PTHR10380:SF119">
    <property type="entry name" value="PROTEIN LETHAL(3)MALIGNANT BLOOD NEOPLASM 1"/>
    <property type="match status" value="1"/>
</dbReference>
<proteinExistence type="predicted"/>
<dbReference type="PROSITE" id="PS00233">
    <property type="entry name" value="CHIT_BIND_RR_1"/>
    <property type="match status" value="1"/>
</dbReference>
<dbReference type="GO" id="GO:0062129">
    <property type="term" value="C:chitin-based extracellular matrix"/>
    <property type="evidence" value="ECO:0007669"/>
    <property type="project" value="TreeGrafter"/>
</dbReference>
<evidence type="ECO:0000256" key="1">
    <source>
        <dbReference type="ARBA" id="ARBA00022460"/>
    </source>
</evidence>
<accession>A0AAN7SHC2</accession>
<dbReference type="EMBL" id="JARPUR010000003">
    <property type="protein sequence ID" value="KAK4880484.1"/>
    <property type="molecule type" value="Genomic_DNA"/>
</dbReference>